<feature type="region of interest" description="Disordered" evidence="5">
    <location>
        <begin position="271"/>
        <end position="290"/>
    </location>
</feature>
<comment type="caution">
    <text evidence="7">The sequence shown here is derived from an EMBL/GenBank/DDBJ whole genome shotgun (WGS) entry which is preliminary data.</text>
</comment>
<evidence type="ECO:0000256" key="3">
    <source>
        <dbReference type="ARBA" id="ARBA00022801"/>
    </source>
</evidence>
<evidence type="ECO:0000256" key="5">
    <source>
        <dbReference type="SAM" id="MobiDB-lite"/>
    </source>
</evidence>
<dbReference type="InterPro" id="IPR024607">
    <property type="entry name" value="Sulfatase_CS"/>
</dbReference>
<dbReference type="InterPro" id="IPR000917">
    <property type="entry name" value="Sulfatase_N"/>
</dbReference>
<dbReference type="Gene3D" id="3.30.1120.10">
    <property type="match status" value="1"/>
</dbReference>
<dbReference type="PANTHER" id="PTHR42693">
    <property type="entry name" value="ARYLSULFATASE FAMILY MEMBER"/>
    <property type="match status" value="1"/>
</dbReference>
<dbReference type="GO" id="GO:0046872">
    <property type="term" value="F:metal ion binding"/>
    <property type="evidence" value="ECO:0007669"/>
    <property type="project" value="UniProtKB-KW"/>
</dbReference>
<protein>
    <submittedName>
        <fullName evidence="7">Arylsulfatase</fullName>
    </submittedName>
</protein>
<evidence type="ECO:0000256" key="1">
    <source>
        <dbReference type="ARBA" id="ARBA00008779"/>
    </source>
</evidence>
<dbReference type="Pfam" id="PF00884">
    <property type="entry name" value="Sulfatase"/>
    <property type="match status" value="1"/>
</dbReference>
<dbReference type="SUPFAM" id="SSF53649">
    <property type="entry name" value="Alkaline phosphatase-like"/>
    <property type="match status" value="1"/>
</dbReference>
<reference evidence="7 8" key="1">
    <citation type="journal article" date="2017" name="Poromechanics V (2013)">
        <title>Genomic Characterization of the Arsenic-Tolerant Actinobacterium, &lt;i&gt;Rhodococcus erythropolis&lt;/i&gt; S43.</title>
        <authorList>
            <person name="Retamal-Morales G."/>
            <person name="Mehnert M."/>
            <person name="Schwabe R."/>
            <person name="Tischler D."/>
            <person name="Schloemann M."/>
            <person name="Levican G.J."/>
        </authorList>
    </citation>
    <scope>NUCLEOTIDE SEQUENCE [LARGE SCALE GENOMIC DNA]</scope>
    <source>
        <strain evidence="7 8">S43</strain>
    </source>
</reference>
<keyword evidence="4" id="KW-0106">Calcium</keyword>
<comment type="similarity">
    <text evidence="1">Belongs to the sulfatase family.</text>
</comment>
<dbReference type="InterPro" id="IPR050738">
    <property type="entry name" value="Sulfatase"/>
</dbReference>
<evidence type="ECO:0000313" key="7">
    <source>
        <dbReference type="EMBL" id="KAB2585662.1"/>
    </source>
</evidence>
<dbReference type="Proteomes" id="UP000325576">
    <property type="component" value="Unassembled WGS sequence"/>
</dbReference>
<accession>A0A5N5E8W3</accession>
<gene>
    <name evidence="7" type="ORF">BS297_09255</name>
</gene>
<dbReference type="AlphaFoldDB" id="A0A5N5E8W3"/>
<feature type="domain" description="Sulfatase N-terminal" evidence="6">
    <location>
        <begin position="33"/>
        <end position="464"/>
    </location>
</feature>
<name>A0A5N5E8W3_RHOER</name>
<dbReference type="EMBL" id="MRBO01000300">
    <property type="protein sequence ID" value="KAB2585662.1"/>
    <property type="molecule type" value="Genomic_DNA"/>
</dbReference>
<dbReference type="CDD" id="cd16025">
    <property type="entry name" value="PAS_like"/>
    <property type="match status" value="1"/>
</dbReference>
<dbReference type="PANTHER" id="PTHR42693:SF43">
    <property type="entry name" value="BLL2667 PROTEIN"/>
    <property type="match status" value="1"/>
</dbReference>
<proteinExistence type="inferred from homology"/>
<keyword evidence="3" id="KW-0378">Hydrolase</keyword>
<dbReference type="InterPro" id="IPR017850">
    <property type="entry name" value="Alkaline_phosphatase_core_sf"/>
</dbReference>
<dbReference type="PROSITE" id="PS00523">
    <property type="entry name" value="SULFATASE_1"/>
    <property type="match status" value="1"/>
</dbReference>
<evidence type="ECO:0000256" key="4">
    <source>
        <dbReference type="ARBA" id="ARBA00022837"/>
    </source>
</evidence>
<sequence>MANAFKGVVNLDIRDSIPDWSPYEQPKAAAGTPNILYIVLDDVGFGALGCYGGPIETPNIDRIAGNGLRYGQWHTTALCSPTRSCLLTGRNHTTNGMACISECAVGFPGGNGHIPPECATLAEVLVEQGFSTAMVGKWHLCAEDEMNLASTKRNWPVGRGFERFYGFLGAETNQWYPDLVHDNHPVEQPSTPEEGYHFSVDITDRALEYIGDVKSIAPDRPVFLYYAPGCAHAPHHAPREWADRYAGRFDAGYEAMRDEILARQKDMGLVPNDTTLPSLNPIGTPDTRTGPGGEPFPPLDFTRPWDTLSADEQRLFSRMAEVYAGFLSHCDDQIGRLLEYLEEIEQLDNTIIVVVSDNGASGEGGPDGSVNENKIANGVPDDLAENLAKLDELGSTETYNHYPNGWAMAFNTPFKMWKRYSFNGGTCDPCIISWPEGIDARGEIRDQYHHAIDVVPTLLDCVGVDLPDTVKGYTQHPIQGVSMRYSFDAGNIPTAKHTQFYSMLGGRGIWHDGWKAVTTHPTLSGWGHFSEDTWELYHTEVDRAELRNLSGEEPGRLAELVGLWFHEAGANQALPLDDRSGVELLTTPRPQLAPPRNRYVYRPGGAEVPEAVAVNLRNRSYSIGAVVDLAEPGAAGVLFSHGGRFGGHSLYVKDNRLHYVYNFLGSEQQKIDAAEDLPIGENVILAATFDKEGEDPPGTAHGVLGLYYGDR</sequence>
<feature type="non-terminal residue" evidence="7">
    <location>
        <position position="711"/>
    </location>
</feature>
<organism evidence="7 8">
    <name type="scientific">Rhodococcus erythropolis</name>
    <name type="common">Arthrobacter picolinophilus</name>
    <dbReference type="NCBI Taxonomy" id="1833"/>
    <lineage>
        <taxon>Bacteria</taxon>
        <taxon>Bacillati</taxon>
        <taxon>Actinomycetota</taxon>
        <taxon>Actinomycetes</taxon>
        <taxon>Mycobacteriales</taxon>
        <taxon>Nocardiaceae</taxon>
        <taxon>Rhodococcus</taxon>
        <taxon>Rhodococcus erythropolis group</taxon>
    </lineage>
</organism>
<dbReference type="Gene3D" id="3.40.720.10">
    <property type="entry name" value="Alkaline Phosphatase, subunit A"/>
    <property type="match status" value="1"/>
</dbReference>
<dbReference type="GO" id="GO:0016787">
    <property type="term" value="F:hydrolase activity"/>
    <property type="evidence" value="ECO:0007669"/>
    <property type="project" value="UniProtKB-KW"/>
</dbReference>
<evidence type="ECO:0000259" key="6">
    <source>
        <dbReference type="Pfam" id="PF00884"/>
    </source>
</evidence>
<keyword evidence="2" id="KW-0479">Metal-binding</keyword>
<evidence type="ECO:0000313" key="8">
    <source>
        <dbReference type="Proteomes" id="UP000325576"/>
    </source>
</evidence>
<evidence type="ECO:0000256" key="2">
    <source>
        <dbReference type="ARBA" id="ARBA00022723"/>
    </source>
</evidence>